<dbReference type="EMBL" id="SSFO01000204">
    <property type="protein sequence ID" value="TXI31085.1"/>
    <property type="molecule type" value="Genomic_DNA"/>
</dbReference>
<proteinExistence type="predicted"/>
<reference evidence="1 2" key="1">
    <citation type="submission" date="2018-09" db="EMBL/GenBank/DDBJ databases">
        <title>Metagenome Assembled Genomes from an Advanced Water Purification Facility.</title>
        <authorList>
            <person name="Stamps B.W."/>
            <person name="Spear J.R."/>
        </authorList>
    </citation>
    <scope>NUCLEOTIDE SEQUENCE [LARGE SCALE GENOMIC DNA]</scope>
    <source>
        <strain evidence="1">Bin_52_1</strain>
    </source>
</reference>
<protein>
    <submittedName>
        <fullName evidence="1">NADPH-dependent oxidoreductase</fullName>
    </submittedName>
</protein>
<sequence>LGKYAEALKPVRAAIDLSNPAFTNGM</sequence>
<dbReference type="AlphaFoldDB" id="A0A5C7W2V8"/>
<name>A0A5C7W2V8_AQUAC</name>
<organism evidence="1 2">
    <name type="scientific">Aquipseudomonas alcaligenes</name>
    <name type="common">Pseudomonas alcaligenes</name>
    <dbReference type="NCBI Taxonomy" id="43263"/>
    <lineage>
        <taxon>Bacteria</taxon>
        <taxon>Pseudomonadati</taxon>
        <taxon>Pseudomonadota</taxon>
        <taxon>Gammaproteobacteria</taxon>
        <taxon>Pseudomonadales</taxon>
        <taxon>Pseudomonadaceae</taxon>
        <taxon>Aquipseudomonas</taxon>
    </lineage>
</organism>
<evidence type="ECO:0000313" key="2">
    <source>
        <dbReference type="Proteomes" id="UP000321110"/>
    </source>
</evidence>
<feature type="non-terminal residue" evidence="1">
    <location>
        <position position="1"/>
    </location>
</feature>
<gene>
    <name evidence="1" type="ORF">E6Q69_12355</name>
</gene>
<dbReference type="Proteomes" id="UP000321110">
    <property type="component" value="Unassembled WGS sequence"/>
</dbReference>
<accession>A0A5C7W2V8</accession>
<evidence type="ECO:0000313" key="1">
    <source>
        <dbReference type="EMBL" id="TXI31085.1"/>
    </source>
</evidence>
<comment type="caution">
    <text evidence="1">The sequence shown here is derived from an EMBL/GenBank/DDBJ whole genome shotgun (WGS) entry which is preliminary data.</text>
</comment>